<dbReference type="GO" id="GO:0000329">
    <property type="term" value="C:fungal-type vacuole membrane"/>
    <property type="evidence" value="ECO:0007669"/>
    <property type="project" value="TreeGrafter"/>
</dbReference>
<proteinExistence type="predicted"/>
<keyword evidence="2" id="KW-1133">Transmembrane helix</keyword>
<feature type="transmembrane region" description="Helical" evidence="2">
    <location>
        <begin position="121"/>
        <end position="141"/>
    </location>
</feature>
<feature type="transmembrane region" description="Helical" evidence="2">
    <location>
        <begin position="68"/>
        <end position="88"/>
    </location>
</feature>
<comment type="caution">
    <text evidence="3">The sequence shown here is derived from an EMBL/GenBank/DDBJ whole genome shotgun (WGS) entry which is preliminary data.</text>
</comment>
<keyword evidence="2" id="KW-0812">Transmembrane</keyword>
<feature type="transmembrane region" description="Helical" evidence="2">
    <location>
        <begin position="483"/>
        <end position="502"/>
    </location>
</feature>
<feature type="transmembrane region" description="Helical" evidence="2">
    <location>
        <begin position="522"/>
        <end position="545"/>
    </location>
</feature>
<dbReference type="SUPFAM" id="SSF103473">
    <property type="entry name" value="MFS general substrate transporter"/>
    <property type="match status" value="1"/>
</dbReference>
<evidence type="ECO:0000256" key="1">
    <source>
        <dbReference type="ARBA" id="ARBA00004141"/>
    </source>
</evidence>
<dbReference type="OrthoDB" id="330047at2759"/>
<dbReference type="Pfam" id="PF07690">
    <property type="entry name" value="MFS_1"/>
    <property type="match status" value="1"/>
</dbReference>
<feature type="transmembrane region" description="Helical" evidence="2">
    <location>
        <begin position="453"/>
        <end position="471"/>
    </location>
</feature>
<evidence type="ECO:0000313" key="3">
    <source>
        <dbReference type="EMBL" id="KFH40234.1"/>
    </source>
</evidence>
<comment type="subcellular location">
    <subcellularLocation>
        <location evidence="1">Membrane</location>
        <topology evidence="1">Multi-pass membrane protein</topology>
    </subcellularLocation>
</comment>
<dbReference type="AlphaFoldDB" id="A0A086ST02"/>
<feature type="transmembrane region" description="Helical" evidence="2">
    <location>
        <begin position="245"/>
        <end position="264"/>
    </location>
</feature>
<accession>A0A086ST02</accession>
<dbReference type="PANTHER" id="PTHR20772">
    <property type="entry name" value="PROTEIN FMP42"/>
    <property type="match status" value="1"/>
</dbReference>
<feature type="transmembrane region" description="Helical" evidence="2">
    <location>
        <begin position="429"/>
        <end position="447"/>
    </location>
</feature>
<dbReference type="Proteomes" id="UP000029964">
    <property type="component" value="Unassembled WGS sequence"/>
</dbReference>
<dbReference type="Gene3D" id="1.20.1250.20">
    <property type="entry name" value="MFS general substrate transporter like domains"/>
    <property type="match status" value="1"/>
</dbReference>
<dbReference type="GO" id="GO:0022857">
    <property type="term" value="F:transmembrane transporter activity"/>
    <property type="evidence" value="ECO:0007669"/>
    <property type="project" value="InterPro"/>
</dbReference>
<dbReference type="InterPro" id="IPR036259">
    <property type="entry name" value="MFS_trans_sf"/>
</dbReference>
<dbReference type="InterPro" id="IPR011701">
    <property type="entry name" value="MFS"/>
</dbReference>
<keyword evidence="4" id="KW-1185">Reference proteome</keyword>
<feature type="transmembrane region" description="Helical" evidence="2">
    <location>
        <begin position="211"/>
        <end position="233"/>
    </location>
</feature>
<dbReference type="InterPro" id="IPR052599">
    <property type="entry name" value="SLC43A_AATransporter"/>
</dbReference>
<protein>
    <submittedName>
        <fullName evidence="3">Uncharacterized protein</fullName>
    </submittedName>
</protein>
<evidence type="ECO:0000313" key="4">
    <source>
        <dbReference type="Proteomes" id="UP000029964"/>
    </source>
</evidence>
<dbReference type="EMBL" id="JPKY01000301">
    <property type="protein sequence ID" value="KFH40234.1"/>
    <property type="molecule type" value="Genomic_DNA"/>
</dbReference>
<dbReference type="HOGENOM" id="CLU_014401_1_1_1"/>
<sequence length="579" mass="62849">MSLAQHVTETEGFDYADQLPPGNQLRRTTTADGKPEWRHMSFAPVDLATPGSHTAAYRVSAAKRCIQVATGIVACWLSAGIVFGFAALKPVLIAEGVYSDLCHTSGERIDRYDMPCDKQDMALNLFFIVASVTSNVSSLLAGSALDTYGRRACWIVGCICLSLGSLLMGTSFAIAQFDGYIVANVLLSLGGTFIFVPSFQLANAFPKHSGMIVALVTGAFDASAAVFLLYRLLYEATDGRFSLDTFFYGYTAVPALLVMAEFAYMPPSPYHNITELEREIDKAQDDSRDAHESDQEVEDMEELTMIQSARADRRLARLNSIEDVAGNTDHREERRRIKEERQTTSGVWGVLHGLPAQKQMLSPWFTLILVLTAIQMMRMNYFIATIRAQYQFMLGSERGAGAINRFFDIALPIGGVASTPFIGVLLNNFSVPAIFATLTVFIAAIGVLNCLPYAWAGYATVVVFVIFRPLYYSAVSDYSAKVFGFATFGRIYGAVACGSGLINLSQSGLDALTHDTFQGDPLPVNVSLAVAGTIVSTTLTIFIAIRGYSYAAKEKQRLGSLGEREPLVSGSHVGYGGGA</sequence>
<gene>
    <name evidence="3" type="ORF">ACRE_091060</name>
</gene>
<dbReference type="PANTHER" id="PTHR20772:SF4">
    <property type="entry name" value="HYPOTHETICAL AMINO ACID TRANSPORTER (EUROFUNG)"/>
    <property type="match status" value="1"/>
</dbReference>
<name>A0A086ST02_HAPC1</name>
<reference evidence="4" key="1">
    <citation type="journal article" date="2014" name="Genome Announc.">
        <title>Genome sequence and annotation of Acremonium chrysogenum, producer of the beta-lactam antibiotic cephalosporin C.</title>
        <authorList>
            <person name="Terfehr D."/>
            <person name="Dahlmann T.A."/>
            <person name="Specht T."/>
            <person name="Zadra I."/>
            <person name="Kuernsteiner H."/>
            <person name="Kueck U."/>
        </authorList>
    </citation>
    <scope>NUCLEOTIDE SEQUENCE [LARGE SCALE GENOMIC DNA]</scope>
    <source>
        <strain evidence="4">ATCC 11550 / CBS 779.69 / DSM 880 / IAM 14645 / JCM 23072 / IMI 49137</strain>
    </source>
</reference>
<feature type="transmembrane region" description="Helical" evidence="2">
    <location>
        <begin position="180"/>
        <end position="199"/>
    </location>
</feature>
<dbReference type="STRING" id="857340.A0A086ST02"/>
<keyword evidence="2" id="KW-0472">Membrane</keyword>
<feature type="transmembrane region" description="Helical" evidence="2">
    <location>
        <begin position="153"/>
        <end position="174"/>
    </location>
</feature>
<feature type="transmembrane region" description="Helical" evidence="2">
    <location>
        <begin position="364"/>
        <end position="383"/>
    </location>
</feature>
<evidence type="ECO:0000256" key="2">
    <source>
        <dbReference type="SAM" id="Phobius"/>
    </source>
</evidence>
<organism evidence="3 4">
    <name type="scientific">Hapsidospora chrysogenum (strain ATCC 11550 / CBS 779.69 / DSM 880 / IAM 14645 / JCM 23072 / IMI 49137)</name>
    <name type="common">Acremonium chrysogenum</name>
    <dbReference type="NCBI Taxonomy" id="857340"/>
    <lineage>
        <taxon>Eukaryota</taxon>
        <taxon>Fungi</taxon>
        <taxon>Dikarya</taxon>
        <taxon>Ascomycota</taxon>
        <taxon>Pezizomycotina</taxon>
        <taxon>Sordariomycetes</taxon>
        <taxon>Hypocreomycetidae</taxon>
        <taxon>Hypocreales</taxon>
        <taxon>Bionectriaceae</taxon>
        <taxon>Hapsidospora</taxon>
    </lineage>
</organism>